<organism evidence="1 2">
    <name type="scientific">Alicyclobacillus mengziensis</name>
    <dbReference type="NCBI Taxonomy" id="2931921"/>
    <lineage>
        <taxon>Bacteria</taxon>
        <taxon>Bacillati</taxon>
        <taxon>Bacillota</taxon>
        <taxon>Bacilli</taxon>
        <taxon>Bacillales</taxon>
        <taxon>Alicyclobacillaceae</taxon>
        <taxon>Alicyclobacillus</taxon>
    </lineage>
</organism>
<name>A0A9X7VZE9_9BACL</name>
<dbReference type="Proteomes" id="UP000663505">
    <property type="component" value="Chromosome"/>
</dbReference>
<dbReference type="EMBL" id="CP071182">
    <property type="protein sequence ID" value="QSO47908.1"/>
    <property type="molecule type" value="Genomic_DNA"/>
</dbReference>
<sequence length="59" mass="6568">MAAEESCIVCGVSKSRGLHICGKFVCEECEREIVGTDVSDPRYAHYIECMKEIWLAAIS</sequence>
<evidence type="ECO:0000313" key="2">
    <source>
        <dbReference type="Proteomes" id="UP000663505"/>
    </source>
</evidence>
<dbReference type="InterPro" id="IPR019700">
    <property type="entry name" value="Sigma-G_inhibitor_Gin"/>
</dbReference>
<gene>
    <name evidence="1" type="ORF">JZ786_02400</name>
</gene>
<dbReference type="Pfam" id="PF10764">
    <property type="entry name" value="Gin"/>
    <property type="match status" value="1"/>
</dbReference>
<reference evidence="1 2" key="1">
    <citation type="submission" date="2021-02" db="EMBL/GenBank/DDBJ databases">
        <title>Alicyclobacillus curvatus sp. nov. and Alicyclobacillus mengziensis sp. nov., two acidophilic bacteria isolated from acid mine drainage.</title>
        <authorList>
            <person name="Huang Y."/>
        </authorList>
    </citation>
    <scope>NUCLEOTIDE SEQUENCE [LARGE SCALE GENOMIC DNA]</scope>
    <source>
        <strain evidence="1 2">S30H14</strain>
    </source>
</reference>
<proteinExistence type="predicted"/>
<keyword evidence="2" id="KW-1185">Reference proteome</keyword>
<protein>
    <submittedName>
        <fullName evidence="1">Sigma factor G inhibitor Gin</fullName>
    </submittedName>
</protein>
<accession>A0A9X7VZE9</accession>
<evidence type="ECO:0000313" key="1">
    <source>
        <dbReference type="EMBL" id="QSO47908.1"/>
    </source>
</evidence>
<dbReference type="AlphaFoldDB" id="A0A9X7VZE9"/>
<dbReference type="KEGG" id="afx:JZ786_02400"/>